<protein>
    <recommendedName>
        <fullName evidence="6">C2 domain-containing protein</fullName>
    </recommendedName>
</protein>
<feature type="region of interest" description="Disordered" evidence="1">
    <location>
        <begin position="1348"/>
        <end position="1374"/>
    </location>
</feature>
<dbReference type="Gene3D" id="1.10.357.50">
    <property type="match status" value="1"/>
</dbReference>
<dbReference type="Gene3D" id="2.60.40.150">
    <property type="entry name" value="C2 domain"/>
    <property type="match status" value="1"/>
</dbReference>
<dbReference type="InterPro" id="IPR035892">
    <property type="entry name" value="C2_domain_sf"/>
</dbReference>
<feature type="compositionally biased region" description="Low complexity" evidence="1">
    <location>
        <begin position="71"/>
        <end position="86"/>
    </location>
</feature>
<dbReference type="Pfam" id="PF00168">
    <property type="entry name" value="C2"/>
    <property type="match status" value="1"/>
</dbReference>
<sequence length="1609" mass="179016">MPAGVTPPTTTGVPPAPDTLAQTLLCAVLHDHLQLRRPGWSLHSALALAQRRLHWLRSIDRVWKEYNFNSTSVASPSQPTTPTSETIRGSEKGSPSPLFKKLDGLKKPKFLKKAKGMGYFGRSKTVVPISGIGPPSPPGTPPLGSSVMPQTGLPSPYANSTGRLTEVDEPLLLEIETGLKKLQQDRRNLAASTTIITLYLGLLAQPEVRHELKEHGVIEDLIWLYGKVVLLFKVVDPDSPQDSPPPDARDSGLSVRVNLPSEVAAILSVVKMALGQMYGSSKSGTQRSSGTNRSLLDSLVDTSAENPTARTAMYQTLLQRLADRTNWYIYVLLDTFEPGPMTTHLATNFGLRQRVVLSTCRAWVPAQIGAALLLRFQAYYSKLMERPVTMASVNHLYSPLAYRYWLENERHNVYQLIRILDGTAPLTEPLSVTAPPPHLKLPPPQGPAPDLPIALPLDPHANYRDLINILVDRHLVKPLGRNTEADNLAFFITSTPGPANQIRGVQLPCSLPSDAQDILQWCARLWYISVPFRRACYLQAVFRRVESRQLPLFYLQDALAGATQALQAIPHQNWSHFDNDTIWTLLSGILDYIERQLTSVLAAIDYYPNLDHFNKMPANIQVRVSLRWYTLRTLLVLRHALAQNPLVQYYQQGQNDYTEALRIRIHRAFEPWFKFWSKQFAPGNRSPSENTMGFAELLCAISNTFLLAEKAFGLTEQPELAQRCGYPDILNPCTPFLDIMLGRYLNDLEAWISTMKRQQVASNSTKADPLELDLELCGHLSEVLSAAGELSLRVFQKSKVGPLSQKFTHLYVAQMIQAVQTKSQEWVQSVLRVDQAVVLGDDSSTMLHTSSADDILCCIFEPFDLLKSIPALDPALGNWARSSLMGMVYYSLDLYCSAMHQAFLDTLQLDHPTNHAKGQQASPIVPPTPPKSNQWKKRMFLDKFVYNVHPAPVEPIAPKLVIEPMACRPLNNLYKISERLHGLFSPFLPTQSGTASGDHPLAHTALHDHLSDGRYFAHGLTGKPTEADRVYTVMLTIVHAEGLDTRHQGQLRNPYIKVAMPQIGLKIAKTTTQRSTAVPRWDEVFPVWISGPYIQSALGSASCPSHESPLITLAVYDRDKMQSSTLCGIGRFPLDLTLYRDTTADLWVPIKPRGRVLIRVTCDTSGAGTPTDNPKPSHLPALLPLPPDGAKCGDRTASDPTAIHRNYTRITWLLRRTLNDLMRQTIESMVPAIRVHLSRARLLDNSAFLAKTNGSRMKRLLATTRFKPSTKTRPTSQMEHPNSAQTVESAPLDGLFQYLNRNLAVLFQHCYPDIARPLILNTWREIVLALVASILPSLPTLLAETNGTPSEQSIMGSRRGSAGLSGMPTSSSRPHIGAMTQSSADLLVHRRSAKNDLGTRGSFQQLFTTVASTSTKALSKPSKRRIQLGPEEWQFMVDCLDAIQDFFTGDGDPADGNSPPTIITHAQLQVLPEFREWHFIREWYFAPTAQLIREYMHALGRQLDILKQWNHLADHPGRTPLSAGSAGRGAWNNPEMLNIELVDYDLGSAGGGSSTELLQSRDRGPALDSDPKWLRSQTDLILRILQTRHGIDKTATDFVSSHYTSTEFT</sequence>
<evidence type="ECO:0000259" key="2">
    <source>
        <dbReference type="PROSITE" id="PS50004"/>
    </source>
</evidence>
<evidence type="ECO:0008006" key="6">
    <source>
        <dbReference type="Google" id="ProtNLM"/>
    </source>
</evidence>
<dbReference type="PANTHER" id="PTHR47263">
    <property type="entry name" value="ADENYLATE CYCLASE ACTIVATION PROTEIN GIT1"/>
    <property type="match status" value="1"/>
</dbReference>
<proteinExistence type="predicted"/>
<dbReference type="SMART" id="SM00239">
    <property type="entry name" value="C2"/>
    <property type="match status" value="1"/>
</dbReference>
<evidence type="ECO:0000313" key="4">
    <source>
        <dbReference type="EMBL" id="RKP37419.1"/>
    </source>
</evidence>
<evidence type="ECO:0000256" key="1">
    <source>
        <dbReference type="SAM" id="MobiDB-lite"/>
    </source>
</evidence>
<dbReference type="InterPro" id="IPR000008">
    <property type="entry name" value="C2_dom"/>
</dbReference>
<dbReference type="PROSITE" id="PS51259">
    <property type="entry name" value="MHD2"/>
    <property type="match status" value="1"/>
</dbReference>
<dbReference type="PROSITE" id="PS50004">
    <property type="entry name" value="C2"/>
    <property type="match status" value="1"/>
</dbReference>
<keyword evidence="5" id="KW-1185">Reference proteome</keyword>
<accession>A0A4V1J509</accession>
<dbReference type="Gene3D" id="1.20.58.1100">
    <property type="match status" value="1"/>
</dbReference>
<evidence type="ECO:0000313" key="5">
    <source>
        <dbReference type="Proteomes" id="UP000268162"/>
    </source>
</evidence>
<dbReference type="PANTHER" id="PTHR47263:SF1">
    <property type="entry name" value="C2 DOMAIN PROTEIN (AFU_ORTHOLOGUE AFUA_7G02350)"/>
    <property type="match status" value="1"/>
</dbReference>
<dbReference type="InterPro" id="IPR052811">
    <property type="entry name" value="Glucose_resp_signaling"/>
</dbReference>
<reference evidence="5" key="1">
    <citation type="journal article" date="2018" name="Nat. Microbiol.">
        <title>Leveraging single-cell genomics to expand the fungal tree of life.</title>
        <authorList>
            <person name="Ahrendt S.R."/>
            <person name="Quandt C.A."/>
            <person name="Ciobanu D."/>
            <person name="Clum A."/>
            <person name="Salamov A."/>
            <person name="Andreopoulos B."/>
            <person name="Cheng J.F."/>
            <person name="Woyke T."/>
            <person name="Pelin A."/>
            <person name="Henrissat B."/>
            <person name="Reynolds N.K."/>
            <person name="Benny G.L."/>
            <person name="Smith M.E."/>
            <person name="James T.Y."/>
            <person name="Grigoriev I.V."/>
        </authorList>
    </citation>
    <scope>NUCLEOTIDE SEQUENCE [LARGE SCALE GENOMIC DNA]</scope>
    <source>
        <strain evidence="5">RSA 468</strain>
    </source>
</reference>
<name>A0A4V1J509_9FUNG</name>
<organism evidence="4 5">
    <name type="scientific">Dimargaris cristalligena</name>
    <dbReference type="NCBI Taxonomy" id="215637"/>
    <lineage>
        <taxon>Eukaryota</taxon>
        <taxon>Fungi</taxon>
        <taxon>Fungi incertae sedis</taxon>
        <taxon>Zoopagomycota</taxon>
        <taxon>Kickxellomycotina</taxon>
        <taxon>Dimargaritomycetes</taxon>
        <taxon>Dimargaritales</taxon>
        <taxon>Dimargaritaceae</taxon>
        <taxon>Dimargaris</taxon>
    </lineage>
</organism>
<dbReference type="InterPro" id="IPR014772">
    <property type="entry name" value="Munc13_dom-2"/>
</dbReference>
<feature type="domain" description="C2" evidence="2">
    <location>
        <begin position="1020"/>
        <end position="1148"/>
    </location>
</feature>
<dbReference type="EMBL" id="ML002498">
    <property type="protein sequence ID" value="RKP37419.1"/>
    <property type="molecule type" value="Genomic_DNA"/>
</dbReference>
<dbReference type="Proteomes" id="UP000268162">
    <property type="component" value="Unassembled WGS sequence"/>
</dbReference>
<gene>
    <name evidence="4" type="ORF">BJ085DRAFT_38078</name>
</gene>
<evidence type="ECO:0000259" key="3">
    <source>
        <dbReference type="PROSITE" id="PS51259"/>
    </source>
</evidence>
<feature type="region of interest" description="Disordered" evidence="1">
    <location>
        <begin position="71"/>
        <end position="99"/>
    </location>
</feature>
<feature type="domain" description="MHD2" evidence="3">
    <location>
        <begin position="1289"/>
        <end position="1495"/>
    </location>
</feature>
<dbReference type="STRING" id="215637.A0A4V1J509"/>
<dbReference type="SUPFAM" id="SSF49562">
    <property type="entry name" value="C2 domain (Calcium/lipid-binding domain, CaLB)"/>
    <property type="match status" value="1"/>
</dbReference>